<comment type="caution">
    <text evidence="2">The sequence shown here is derived from an EMBL/GenBank/DDBJ whole genome shotgun (WGS) entry which is preliminary data.</text>
</comment>
<dbReference type="EMBL" id="JAMTCD010000003">
    <property type="protein sequence ID" value="MCT7940864.1"/>
    <property type="molecule type" value="Genomic_DNA"/>
</dbReference>
<gene>
    <name evidence="2" type="ORF">NE535_03490</name>
</gene>
<dbReference type="InterPro" id="IPR009875">
    <property type="entry name" value="PilZ_domain"/>
</dbReference>
<dbReference type="Proteomes" id="UP001155546">
    <property type="component" value="Unassembled WGS sequence"/>
</dbReference>
<evidence type="ECO:0000259" key="1">
    <source>
        <dbReference type="Pfam" id="PF07238"/>
    </source>
</evidence>
<dbReference type="Gene3D" id="2.40.10.220">
    <property type="entry name" value="predicted glycosyltransferase like domains"/>
    <property type="match status" value="1"/>
</dbReference>
<dbReference type="Pfam" id="PF07238">
    <property type="entry name" value="PilZ"/>
    <property type="match status" value="2"/>
</dbReference>
<sequence length="796" mass="90893">MSLDNHSALIEQLKPLLMEPDFQELFESFTADESNSTRFLLKMELNRISAPCTRIIDLRDKTELPCEEVVIGKQRHFLDAPSKEALEQALPIYRNKYTLGVYENVIKQHKMRKQQRQDSPTQDSVTSISPFIVPGVVLGSYFNRSEERMNYSIKISASQPGSAEVLGASLDLSIGGARVKLPVKHNFQPEKPLRVKLLDLNEEFYFEDLQQGVDYQIVDIQNKDDNAIFRLKRVGGGEELDKVITQLIQGYKFRYKVDVNDVIVNATGLGFERHYLPLQPHLPLYISIKEGKPHITHALLGRGNHPLMHFFQDERDVSQLPGMLTNNRLVHLIKSPDIVEHQIIFCFTHVANGKVHFYSASQFELIQNGHLGLFLGFGAKKPSWRIFKLTSQRIDHQKNYKTSTLPGDDARYGALTEQQLASFIHIIQVCDLTNIEVNSQYQSWFNNQDVNQLKVFAQRKINANSIKKISMPFTERRHESRFAFKTLVTIKQGNKTASGITHDISSRGLQVTLDEPMDFTAPASVSISFPRLQAKAGKTNLNGLSYQLIRTRSYSKVLHLSALIGHDPHMGVEFLSKLISHNQDKLAKLSDKDGEQKELADGMKNLMMREIASVPYFIEKRSKSFSISAIGIGTKVDEISHLFSQDTEQIMQYNLAPIMENGVFKDRILEPIKAMKTISELQFFEVFIQITRHARGTINLNCKVVSDLSTEEQLAFIDQSQRLGRFMALRVYFGMADKPDMTYIRRELAYIQIHANHKAKQLEEQLWQVIGLGEFVDISQEVILRFPQLTQLKEPS</sequence>
<name>A0A9X3AU46_9GAMM</name>
<feature type="domain" description="PilZ" evidence="1">
    <location>
        <begin position="475"/>
        <end position="554"/>
    </location>
</feature>
<organism evidence="2 3">
    <name type="scientific">Shewanella holmiensis</name>
    <dbReference type="NCBI Taxonomy" id="2952222"/>
    <lineage>
        <taxon>Bacteria</taxon>
        <taxon>Pseudomonadati</taxon>
        <taxon>Pseudomonadota</taxon>
        <taxon>Gammaproteobacteria</taxon>
        <taxon>Alteromonadales</taxon>
        <taxon>Shewanellaceae</taxon>
        <taxon>Shewanella</taxon>
    </lineage>
</organism>
<dbReference type="AlphaFoldDB" id="A0A9X3AU46"/>
<evidence type="ECO:0000313" key="3">
    <source>
        <dbReference type="Proteomes" id="UP001155546"/>
    </source>
</evidence>
<accession>A0A9X3AU46</accession>
<evidence type="ECO:0000313" key="2">
    <source>
        <dbReference type="EMBL" id="MCT7940864.1"/>
    </source>
</evidence>
<keyword evidence="3" id="KW-1185">Reference proteome</keyword>
<dbReference type="RefSeq" id="WP_261297304.1">
    <property type="nucleotide sequence ID" value="NZ_JAMTCD010000003.1"/>
</dbReference>
<dbReference type="GO" id="GO:0035438">
    <property type="term" value="F:cyclic-di-GMP binding"/>
    <property type="evidence" value="ECO:0007669"/>
    <property type="project" value="InterPro"/>
</dbReference>
<reference evidence="2" key="1">
    <citation type="journal article" date="2023" name="Int. J. Syst. Evol. Microbiol.">
        <title>&lt;i&gt;Shewanella septentrionalis&lt;/i&gt; sp. nov. and &lt;i&gt;Shewanella holmiensis&lt;/i&gt; sp. nov., isolated from Baltic Sea water and sediments.</title>
        <authorList>
            <person name="Martin-Rodriguez A.J."/>
            <person name="Thorell K."/>
            <person name="Joffre E."/>
            <person name="Jensie-Markopoulos S."/>
            <person name="Moore E.R.B."/>
            <person name="Sjoling A."/>
        </authorList>
    </citation>
    <scope>NUCLEOTIDE SEQUENCE</scope>
    <source>
        <strain evidence="2">SP1S2-7</strain>
    </source>
</reference>
<dbReference type="SUPFAM" id="SSF141371">
    <property type="entry name" value="PilZ domain-like"/>
    <property type="match status" value="1"/>
</dbReference>
<feature type="domain" description="PilZ" evidence="1">
    <location>
        <begin position="143"/>
        <end position="232"/>
    </location>
</feature>
<protein>
    <submittedName>
        <fullName evidence="2">PilZ domain-containing protein</fullName>
    </submittedName>
</protein>
<proteinExistence type="predicted"/>